<dbReference type="Pfam" id="PF01663">
    <property type="entry name" value="Phosphodiest"/>
    <property type="match status" value="1"/>
</dbReference>
<dbReference type="PATRIC" id="fig|745411.4.peg.3545"/>
<dbReference type="Gene3D" id="3.40.720.10">
    <property type="entry name" value="Alkaline Phosphatase, subunit A"/>
    <property type="match status" value="1"/>
</dbReference>
<evidence type="ECO:0000313" key="2">
    <source>
        <dbReference type="EMBL" id="EKE67870.1"/>
    </source>
</evidence>
<protein>
    <recommendedName>
        <fullName evidence="4">Phosphoglyceromutase</fullName>
    </recommendedName>
</protein>
<keyword evidence="1" id="KW-0732">Signal</keyword>
<dbReference type="SUPFAM" id="SSF53649">
    <property type="entry name" value="Alkaline phosphatase-like"/>
    <property type="match status" value="1"/>
</dbReference>
<gene>
    <name evidence="2" type="ORF">B3C1_18032</name>
</gene>
<dbReference type="AlphaFoldDB" id="K2JRQ3"/>
<comment type="caution">
    <text evidence="2">The sequence shown here is derived from an EMBL/GenBank/DDBJ whole genome shotgun (WGS) entry which is preliminary data.</text>
</comment>
<sequence length="369" mass="40340">MMRKLTLLASLLLATSAQAADNLVLVTIDGLRWQDVFHGADPAFLANDLLTHDPAATQAFGGDSQAQRAARLMPFVSTVMAKEGSLLGDQTRGSIMEVTNPWWFSYPGYNELLTGKADPAIDSNDAKPNPNVSFLEWLNKDKAFAGRIAAFGSWDAFGAILNRDRSGLHVNAGFEPSEGYPLGEQVKLINQLQQQITSPWSSERYDAYTYPLALDYLKKQQPRVLYIALGDTDEFAHEGHYDSYLKAAHQADQYLAELWQTLQSLPQYAGNTNLVVTVDHGRGATAQDWQHHASQAAVKMYPDGEKHFPQGIVGSNGVWLAALGPDVKAKGLIPGQGKQNQVAATALALLGKDHQDFDREAGKPLPLVK</sequence>
<dbReference type="InterPro" id="IPR017850">
    <property type="entry name" value="Alkaline_phosphatase_core_sf"/>
</dbReference>
<evidence type="ECO:0000313" key="3">
    <source>
        <dbReference type="Proteomes" id="UP000006755"/>
    </source>
</evidence>
<accession>K2JRQ3</accession>
<feature type="signal peptide" evidence="1">
    <location>
        <begin position="1"/>
        <end position="19"/>
    </location>
</feature>
<reference evidence="2 3" key="1">
    <citation type="journal article" date="2012" name="J. Bacteriol.">
        <title>Genome Sequence of Gallaecimonas xiamenensis Type Strain 3-C-1.</title>
        <authorList>
            <person name="Lai Q."/>
            <person name="Wang L."/>
            <person name="Wang W."/>
            <person name="Shao Z."/>
        </authorList>
    </citation>
    <scope>NUCLEOTIDE SEQUENCE [LARGE SCALE GENOMIC DNA]</scope>
    <source>
        <strain evidence="2 3">3-C-1</strain>
    </source>
</reference>
<feature type="chain" id="PRO_5003862188" description="Phosphoglyceromutase" evidence="1">
    <location>
        <begin position="20"/>
        <end position="369"/>
    </location>
</feature>
<keyword evidence="3" id="KW-1185">Reference proteome</keyword>
<dbReference type="eggNOG" id="COG1524">
    <property type="taxonomic scope" value="Bacteria"/>
</dbReference>
<dbReference type="EMBL" id="AMRI01000036">
    <property type="protein sequence ID" value="EKE67870.1"/>
    <property type="molecule type" value="Genomic_DNA"/>
</dbReference>
<organism evidence="2 3">
    <name type="scientific">Gallaecimonas xiamenensis 3-C-1</name>
    <dbReference type="NCBI Taxonomy" id="745411"/>
    <lineage>
        <taxon>Bacteria</taxon>
        <taxon>Pseudomonadati</taxon>
        <taxon>Pseudomonadota</taxon>
        <taxon>Gammaproteobacteria</taxon>
        <taxon>Enterobacterales</taxon>
        <taxon>Gallaecimonadaceae</taxon>
        <taxon>Gallaecimonas</taxon>
    </lineage>
</organism>
<evidence type="ECO:0000256" key="1">
    <source>
        <dbReference type="SAM" id="SignalP"/>
    </source>
</evidence>
<dbReference type="Proteomes" id="UP000006755">
    <property type="component" value="Unassembled WGS sequence"/>
</dbReference>
<evidence type="ECO:0008006" key="4">
    <source>
        <dbReference type="Google" id="ProtNLM"/>
    </source>
</evidence>
<dbReference type="STRING" id="745411.B3C1_18032"/>
<dbReference type="OrthoDB" id="9791578at2"/>
<proteinExistence type="predicted"/>
<dbReference type="InterPro" id="IPR002591">
    <property type="entry name" value="Phosphodiest/P_Trfase"/>
</dbReference>
<name>K2JRQ3_9GAMM</name>